<evidence type="ECO:0000313" key="4">
    <source>
        <dbReference type="Proteomes" id="UP000002791"/>
    </source>
</evidence>
<dbReference type="EMBL" id="CM001440">
    <property type="protein sequence ID" value="EHR63543.1"/>
    <property type="molecule type" value="Genomic_DNA"/>
</dbReference>
<evidence type="ECO:0000256" key="1">
    <source>
        <dbReference type="SAM" id="MobiDB-lite"/>
    </source>
</evidence>
<dbReference type="AlphaFoldDB" id="H5XKA8"/>
<keyword evidence="2" id="KW-0732">Signal</keyword>
<feature type="chain" id="PRO_5003601828" evidence="2">
    <location>
        <begin position="30"/>
        <end position="263"/>
    </location>
</feature>
<protein>
    <submittedName>
        <fullName evidence="3">Uncharacterized protein</fullName>
    </submittedName>
</protein>
<accession>H5XKA8</accession>
<feature type="signal peptide" evidence="2">
    <location>
        <begin position="1"/>
        <end position="29"/>
    </location>
</feature>
<keyword evidence="4" id="KW-1185">Reference proteome</keyword>
<dbReference type="STRING" id="882082.SaccyDRAFT_4737"/>
<feature type="region of interest" description="Disordered" evidence="1">
    <location>
        <begin position="190"/>
        <end position="263"/>
    </location>
</feature>
<reference evidence="3 4" key="1">
    <citation type="submission" date="2011-11" db="EMBL/GenBank/DDBJ databases">
        <title>The Noncontiguous Finished sequence of Saccharomonospora cyanea NA-134.</title>
        <authorList>
            <consortium name="US DOE Joint Genome Institute"/>
            <person name="Lucas S."/>
            <person name="Han J."/>
            <person name="Lapidus A."/>
            <person name="Cheng J.-F."/>
            <person name="Goodwin L."/>
            <person name="Pitluck S."/>
            <person name="Peters L."/>
            <person name="Ovchinnikova G."/>
            <person name="Lu M."/>
            <person name="Detter J.C."/>
            <person name="Han C."/>
            <person name="Tapia R."/>
            <person name="Land M."/>
            <person name="Hauser L."/>
            <person name="Kyrpides N."/>
            <person name="Ivanova N."/>
            <person name="Pagani I."/>
            <person name="Brambilla E.-M."/>
            <person name="Klenk H.-P."/>
            <person name="Woyke T."/>
        </authorList>
    </citation>
    <scope>NUCLEOTIDE SEQUENCE [LARGE SCALE GENOMIC DNA]</scope>
    <source>
        <strain evidence="3 4">NA-134</strain>
    </source>
</reference>
<gene>
    <name evidence="3" type="ORF">SaccyDRAFT_4737</name>
</gene>
<feature type="compositionally biased region" description="Basic and acidic residues" evidence="1">
    <location>
        <begin position="193"/>
        <end position="218"/>
    </location>
</feature>
<dbReference type="RefSeq" id="WP_005459891.1">
    <property type="nucleotide sequence ID" value="NZ_CM001440.1"/>
</dbReference>
<organism evidence="3 4">
    <name type="scientific">Saccharomonospora cyanea NA-134</name>
    <dbReference type="NCBI Taxonomy" id="882082"/>
    <lineage>
        <taxon>Bacteria</taxon>
        <taxon>Bacillati</taxon>
        <taxon>Actinomycetota</taxon>
        <taxon>Actinomycetes</taxon>
        <taxon>Pseudonocardiales</taxon>
        <taxon>Pseudonocardiaceae</taxon>
        <taxon>Saccharomonospora</taxon>
    </lineage>
</organism>
<dbReference type="NCBIfam" id="NF040603">
    <property type="entry name" value="choice_anch_P"/>
    <property type="match status" value="1"/>
</dbReference>
<dbReference type="HOGENOM" id="CLU_1097898_0_0_11"/>
<evidence type="ECO:0000313" key="3">
    <source>
        <dbReference type="EMBL" id="EHR63543.1"/>
    </source>
</evidence>
<proteinExistence type="predicted"/>
<name>H5XKA8_9PSEU</name>
<sequence length="263" mass="26621">MSKKRTAALGAGILSALVAGGVAFAPAAAATPEDSAYALAADGLVNITKVPHVVGEGKDHLVHTELPPGAKSILRAGVFNSAVEEGYAKASTTDAELGLPGLPAISVGLVTAECDDLTGATSVADLKIGGQHIALDQIAPNTEIIPEQLKGLARITLNKQTDNGDGSLTVSALSVDLLNGTQTVDLSTATCTDKPEAPENPENPEKPEEPTAPEKPEEPTTPPSEDDGDDDGDKGGDLPGSKPDQDGKAPTPVPQPGHLDVTG</sequence>
<dbReference type="OrthoDB" id="3626138at2"/>
<dbReference type="eggNOG" id="ENOG50344R6">
    <property type="taxonomic scope" value="Bacteria"/>
</dbReference>
<evidence type="ECO:0000256" key="2">
    <source>
        <dbReference type="SAM" id="SignalP"/>
    </source>
</evidence>
<dbReference type="Proteomes" id="UP000002791">
    <property type="component" value="Chromosome"/>
</dbReference>